<sequence>MRQNVLLTALSALTLVAAQNNFTINPTEVDLPTRSQWCNAEFNTCDILCAHDAATNDCDEITLKFACACASNNSAPGLEYYTQTIPTFVCLQAYSDCIAANPTSAQAQRNCASTIKDKCGALDPAKADASTSSSSSSSASAPTGTTSQGSSPTQAATTSTSAAAAAPTHAAAYLGNGLAAVAAGVFAAALL</sequence>
<dbReference type="EMBL" id="JAULSR010000005">
    <property type="protein sequence ID" value="KAK0618100.1"/>
    <property type="molecule type" value="Genomic_DNA"/>
</dbReference>
<evidence type="ECO:0000256" key="1">
    <source>
        <dbReference type="SAM" id="MobiDB-lite"/>
    </source>
</evidence>
<gene>
    <name evidence="4" type="ORF">B0T17DRAFT_323612</name>
</gene>
<evidence type="ECO:0000259" key="3">
    <source>
        <dbReference type="Pfam" id="PF24808"/>
    </source>
</evidence>
<comment type="caution">
    <text evidence="4">The sequence shown here is derived from an EMBL/GenBank/DDBJ whole genome shotgun (WGS) entry which is preliminary data.</text>
</comment>
<dbReference type="AlphaFoldDB" id="A0AA39WMF3"/>
<dbReference type="Proteomes" id="UP001174934">
    <property type="component" value="Unassembled WGS sequence"/>
</dbReference>
<name>A0AA39WMF3_9PEZI</name>
<keyword evidence="2" id="KW-0732">Signal</keyword>
<feature type="signal peptide" evidence="2">
    <location>
        <begin position="1"/>
        <end position="18"/>
    </location>
</feature>
<dbReference type="PANTHER" id="PTHR38118">
    <property type="entry name" value="ANCHORED CELL WALL PROTEIN 11-RELATED"/>
    <property type="match status" value="1"/>
</dbReference>
<keyword evidence="5" id="KW-1185">Reference proteome</keyword>
<proteinExistence type="predicted"/>
<accession>A0AA39WMF3</accession>
<dbReference type="PANTHER" id="PTHR38118:SF3">
    <property type="entry name" value="ANCHORED CELL WALL PROTEIN 11"/>
    <property type="match status" value="1"/>
</dbReference>
<evidence type="ECO:0000313" key="4">
    <source>
        <dbReference type="EMBL" id="KAK0618100.1"/>
    </source>
</evidence>
<reference evidence="4" key="1">
    <citation type="submission" date="2023-06" db="EMBL/GenBank/DDBJ databases">
        <title>Genome-scale phylogeny and comparative genomics of the fungal order Sordariales.</title>
        <authorList>
            <consortium name="Lawrence Berkeley National Laboratory"/>
            <person name="Hensen N."/>
            <person name="Bonometti L."/>
            <person name="Westerberg I."/>
            <person name="Brannstrom I.O."/>
            <person name="Guillou S."/>
            <person name="Cros-Aarteil S."/>
            <person name="Calhoun S."/>
            <person name="Haridas S."/>
            <person name="Kuo A."/>
            <person name="Mondo S."/>
            <person name="Pangilinan J."/>
            <person name="Riley R."/>
            <person name="LaButti K."/>
            <person name="Andreopoulos B."/>
            <person name="Lipzen A."/>
            <person name="Chen C."/>
            <person name="Yanf M."/>
            <person name="Daum C."/>
            <person name="Ng V."/>
            <person name="Clum A."/>
            <person name="Steindorff A."/>
            <person name="Ohm R."/>
            <person name="Martin F."/>
            <person name="Silar P."/>
            <person name="Natvig D."/>
            <person name="Lalanne C."/>
            <person name="Gautier V."/>
            <person name="Ament-velasquez S.L."/>
            <person name="Kruys A."/>
            <person name="Hutchinson M.I."/>
            <person name="Powell A.J."/>
            <person name="Barry K."/>
            <person name="Miller A.N."/>
            <person name="Grigoriev I.V."/>
            <person name="Debuchy R."/>
            <person name="Gladieux P."/>
            <person name="Thoren M.H."/>
            <person name="Johannesson H."/>
        </authorList>
    </citation>
    <scope>NUCLEOTIDE SEQUENCE</scope>
    <source>
        <strain evidence="4">SMH3391-2</strain>
    </source>
</reference>
<evidence type="ECO:0000313" key="5">
    <source>
        <dbReference type="Proteomes" id="UP001174934"/>
    </source>
</evidence>
<feature type="domain" description="DUF7707" evidence="3">
    <location>
        <begin position="23"/>
        <end position="124"/>
    </location>
</feature>
<dbReference type="Pfam" id="PF24808">
    <property type="entry name" value="DUF7707"/>
    <property type="match status" value="1"/>
</dbReference>
<protein>
    <recommendedName>
        <fullName evidence="3">DUF7707 domain-containing protein</fullName>
    </recommendedName>
</protein>
<feature type="region of interest" description="Disordered" evidence="1">
    <location>
        <begin position="129"/>
        <end position="160"/>
    </location>
</feature>
<evidence type="ECO:0000256" key="2">
    <source>
        <dbReference type="SAM" id="SignalP"/>
    </source>
</evidence>
<feature type="chain" id="PRO_5041406564" description="DUF7707 domain-containing protein" evidence="2">
    <location>
        <begin position="19"/>
        <end position="191"/>
    </location>
</feature>
<organism evidence="4 5">
    <name type="scientific">Bombardia bombarda</name>
    <dbReference type="NCBI Taxonomy" id="252184"/>
    <lineage>
        <taxon>Eukaryota</taxon>
        <taxon>Fungi</taxon>
        <taxon>Dikarya</taxon>
        <taxon>Ascomycota</taxon>
        <taxon>Pezizomycotina</taxon>
        <taxon>Sordariomycetes</taxon>
        <taxon>Sordariomycetidae</taxon>
        <taxon>Sordariales</taxon>
        <taxon>Lasiosphaeriaceae</taxon>
        <taxon>Bombardia</taxon>
    </lineage>
</organism>
<dbReference type="InterPro" id="IPR056124">
    <property type="entry name" value="DUF7707"/>
</dbReference>